<keyword evidence="2" id="KW-0645">Protease</keyword>
<evidence type="ECO:0000256" key="2">
    <source>
        <dbReference type="ARBA" id="ARBA00022670"/>
    </source>
</evidence>
<sequence>MSIENMISWMTSKEGRITYSMTNRLGPNSYDCSSAVFFSLIAGGYLPKGSMGNTETLFAMNGTFFKKISRAEVRRGDIFIAGTPGASHGSEGHTGIFLSNKSFIHCSYYWNGIHTDSHDSYMSTRLPHHFYRIVASGSADVNTDNSAQMIKLAIDGQWGPLVTLRLQEYYNTTRDKVISHQYKQKYNKNIYSAEFDITLIGSDVIRAIQMGLKAKGYYTGSIDGLCGEATIKAMQKALGTTVDGVISPQSDMVKALQRALNNNKLPW</sequence>
<proteinExistence type="inferred from homology"/>
<evidence type="ECO:0000313" key="6">
    <source>
        <dbReference type="EMBL" id="DAD95836.1"/>
    </source>
</evidence>
<keyword evidence="3 6" id="KW-0378">Hydrolase</keyword>
<dbReference type="InterPro" id="IPR036365">
    <property type="entry name" value="PGBD-like_sf"/>
</dbReference>
<dbReference type="SUPFAM" id="SSF54001">
    <property type="entry name" value="Cysteine proteinases"/>
    <property type="match status" value="1"/>
</dbReference>
<dbReference type="InterPro" id="IPR008044">
    <property type="entry name" value="Phage_lysin"/>
</dbReference>
<dbReference type="InterPro" id="IPR036366">
    <property type="entry name" value="PGBDSf"/>
</dbReference>
<protein>
    <submittedName>
        <fullName evidence="6">Peptidoglycan hydrolase</fullName>
    </submittedName>
</protein>
<dbReference type="GO" id="GO:0001897">
    <property type="term" value="P:symbiont-mediated cytolysis of host cell"/>
    <property type="evidence" value="ECO:0007669"/>
    <property type="project" value="UniProtKB-ARBA"/>
</dbReference>
<dbReference type="PROSITE" id="PS51935">
    <property type="entry name" value="NLPC_P60"/>
    <property type="match status" value="1"/>
</dbReference>
<dbReference type="EMBL" id="BK015204">
    <property type="protein sequence ID" value="DAD95836.1"/>
    <property type="molecule type" value="Genomic_DNA"/>
</dbReference>
<dbReference type="SUPFAM" id="SSF47090">
    <property type="entry name" value="PGBD-like"/>
    <property type="match status" value="1"/>
</dbReference>
<dbReference type="Gene3D" id="3.90.1720.10">
    <property type="entry name" value="endopeptidase domain like (from Nostoc punctiforme)"/>
    <property type="match status" value="1"/>
</dbReference>
<dbReference type="InterPro" id="IPR002477">
    <property type="entry name" value="Peptidoglycan-bd-like"/>
</dbReference>
<reference evidence="6" key="1">
    <citation type="journal article" date="2021" name="Proc. Natl. Acad. Sci. U.S.A.">
        <title>A Catalog of Tens of Thousands of Viruses from Human Metagenomes Reveals Hidden Associations with Chronic Diseases.</title>
        <authorList>
            <person name="Tisza M.J."/>
            <person name="Buck C.B."/>
        </authorList>
    </citation>
    <scope>NUCLEOTIDE SEQUENCE</scope>
    <source>
        <strain evidence="6">Ct1is2</strain>
    </source>
</reference>
<comment type="similarity">
    <text evidence="1">Belongs to the peptidase C40 family.</text>
</comment>
<evidence type="ECO:0000256" key="3">
    <source>
        <dbReference type="ARBA" id="ARBA00022801"/>
    </source>
</evidence>
<evidence type="ECO:0000256" key="4">
    <source>
        <dbReference type="ARBA" id="ARBA00022807"/>
    </source>
</evidence>
<dbReference type="GO" id="GO:0006508">
    <property type="term" value="P:proteolysis"/>
    <property type="evidence" value="ECO:0007669"/>
    <property type="project" value="UniProtKB-KW"/>
</dbReference>
<dbReference type="Pfam" id="PF05382">
    <property type="entry name" value="Amidase_5"/>
    <property type="match status" value="1"/>
</dbReference>
<dbReference type="Gene3D" id="1.10.101.10">
    <property type="entry name" value="PGBD-like superfamily/PGBD"/>
    <property type="match status" value="1"/>
</dbReference>
<dbReference type="InterPro" id="IPR000064">
    <property type="entry name" value="NLP_P60_dom"/>
</dbReference>
<evidence type="ECO:0000256" key="1">
    <source>
        <dbReference type="ARBA" id="ARBA00007074"/>
    </source>
</evidence>
<dbReference type="InterPro" id="IPR038765">
    <property type="entry name" value="Papain-like_cys_pep_sf"/>
</dbReference>
<dbReference type="GO" id="GO:0008234">
    <property type="term" value="F:cysteine-type peptidase activity"/>
    <property type="evidence" value="ECO:0007669"/>
    <property type="project" value="UniProtKB-KW"/>
</dbReference>
<evidence type="ECO:0000259" key="5">
    <source>
        <dbReference type="PROSITE" id="PS51935"/>
    </source>
</evidence>
<feature type="domain" description="NlpC/P60" evidence="5">
    <location>
        <begin position="1"/>
        <end position="137"/>
    </location>
</feature>
<keyword evidence="4" id="KW-0788">Thiol protease</keyword>
<name>A0A8S5NN92_9CAUD</name>
<dbReference type="Pfam" id="PF01471">
    <property type="entry name" value="PG_binding_1"/>
    <property type="match status" value="1"/>
</dbReference>
<organism evidence="6">
    <name type="scientific">Siphoviridae sp. ct1is2</name>
    <dbReference type="NCBI Taxonomy" id="2826273"/>
    <lineage>
        <taxon>Viruses</taxon>
        <taxon>Duplodnaviria</taxon>
        <taxon>Heunggongvirae</taxon>
        <taxon>Uroviricota</taxon>
        <taxon>Caudoviricetes</taxon>
    </lineage>
</organism>
<accession>A0A8S5NN92</accession>